<dbReference type="PROSITE" id="PS51257">
    <property type="entry name" value="PROKAR_LIPOPROTEIN"/>
    <property type="match status" value="1"/>
</dbReference>
<gene>
    <name evidence="1" type="ORF">HLPCO_003182</name>
</gene>
<keyword evidence="2" id="KW-1185">Reference proteome</keyword>
<organism evidence="1 2">
    <name type="scientific">Haloplasma contractile SSD-17B</name>
    <dbReference type="NCBI Taxonomy" id="1033810"/>
    <lineage>
        <taxon>Bacteria</taxon>
        <taxon>Bacillati</taxon>
        <taxon>Mycoplasmatota</taxon>
        <taxon>Mollicutes</taxon>
        <taxon>Haloplasmatales</taxon>
        <taxon>Haloplasmataceae</taxon>
        <taxon>Haloplasma</taxon>
    </lineage>
</organism>
<dbReference type="Proteomes" id="UP000005707">
    <property type="component" value="Unassembled WGS sequence"/>
</dbReference>
<proteinExistence type="predicted"/>
<accession>F7Q2P7</accession>
<evidence type="ECO:0000313" key="1">
    <source>
        <dbReference type="EMBL" id="ERJ10866.1"/>
    </source>
</evidence>
<protein>
    <submittedName>
        <fullName evidence="1">Membrane lipoprotein</fullName>
    </submittedName>
</protein>
<keyword evidence="1" id="KW-0449">Lipoprotein</keyword>
<dbReference type="RefSeq" id="WP_008827457.1">
    <property type="nucleotide sequence ID" value="NZ_AFNU02000029.1"/>
</dbReference>
<evidence type="ECO:0000313" key="2">
    <source>
        <dbReference type="Proteomes" id="UP000005707"/>
    </source>
</evidence>
<name>F7Q2P7_9MOLU</name>
<comment type="caution">
    <text evidence="1">The sequence shown here is derived from an EMBL/GenBank/DDBJ whole genome shotgun (WGS) entry which is preliminary data.</text>
</comment>
<dbReference type="InParanoid" id="F7Q2P7"/>
<sequence length="137" mass="15653">MKKIICLLFIIILTGCGNVSTFSYELESLQEKVISAEIVDVTRPQEDTPPGINAIISIGDDDLETMLVDLSNMKIYVTLGRPQRTEGICLKLNYENDYELICDSVIVSYDHEGNFIYHKDIYKPEGFDEFISKYNKE</sequence>
<dbReference type="EMBL" id="AFNU02000029">
    <property type="protein sequence ID" value="ERJ10866.1"/>
    <property type="molecule type" value="Genomic_DNA"/>
</dbReference>
<dbReference type="AlphaFoldDB" id="F7Q2P7"/>
<reference evidence="1 2" key="1">
    <citation type="journal article" date="2011" name="J. Bacteriol.">
        <title>Genome sequence of Haloplasma contractile, an unusual contractile bacterium from a deep-sea anoxic brine lake.</title>
        <authorList>
            <person name="Antunes A."/>
            <person name="Alam I."/>
            <person name="El Dorry H."/>
            <person name="Siam R."/>
            <person name="Robertson A."/>
            <person name="Bajic V.B."/>
            <person name="Stingl U."/>
        </authorList>
    </citation>
    <scope>NUCLEOTIDE SEQUENCE [LARGE SCALE GENOMIC DNA]</scope>
    <source>
        <strain evidence="1 2">SSD-17B</strain>
    </source>
</reference>
<reference evidence="1 2" key="2">
    <citation type="journal article" date="2013" name="PLoS ONE">
        <title>INDIGO - INtegrated Data Warehouse of MIcrobial GenOmes with Examples from the Red Sea Extremophiles.</title>
        <authorList>
            <person name="Alam I."/>
            <person name="Antunes A."/>
            <person name="Kamau A.A."/>
            <person name="Ba Alawi W."/>
            <person name="Kalkatawi M."/>
            <person name="Stingl U."/>
            <person name="Bajic V.B."/>
        </authorList>
    </citation>
    <scope>NUCLEOTIDE SEQUENCE [LARGE SCALE GENOMIC DNA]</scope>
    <source>
        <strain evidence="1 2">SSD-17B</strain>
    </source>
</reference>